<keyword evidence="3" id="KW-1185">Reference proteome</keyword>
<evidence type="ECO:0000259" key="1">
    <source>
        <dbReference type="Pfam" id="PF24809"/>
    </source>
</evidence>
<accession>A0A9P9EQ87</accession>
<organism evidence="2 3">
    <name type="scientific">Dactylonectria macrodidyma</name>
    <dbReference type="NCBI Taxonomy" id="307937"/>
    <lineage>
        <taxon>Eukaryota</taxon>
        <taxon>Fungi</taxon>
        <taxon>Dikarya</taxon>
        <taxon>Ascomycota</taxon>
        <taxon>Pezizomycotina</taxon>
        <taxon>Sordariomycetes</taxon>
        <taxon>Hypocreomycetidae</taxon>
        <taxon>Hypocreales</taxon>
        <taxon>Nectriaceae</taxon>
        <taxon>Dactylonectria</taxon>
    </lineage>
</organism>
<dbReference type="OrthoDB" id="61900at2759"/>
<dbReference type="Proteomes" id="UP000738349">
    <property type="component" value="Unassembled WGS sequence"/>
</dbReference>
<name>A0A9P9EQ87_9HYPO</name>
<comment type="caution">
    <text evidence="2">The sequence shown here is derived from an EMBL/GenBank/DDBJ whole genome shotgun (WGS) entry which is preliminary data.</text>
</comment>
<feature type="domain" description="DUF7708" evidence="1">
    <location>
        <begin position="21"/>
        <end position="126"/>
    </location>
</feature>
<dbReference type="EMBL" id="JAGMUV010000010">
    <property type="protein sequence ID" value="KAH7142221.1"/>
    <property type="molecule type" value="Genomic_DNA"/>
</dbReference>
<dbReference type="AlphaFoldDB" id="A0A9P9EQ87"/>
<protein>
    <recommendedName>
        <fullName evidence="1">DUF7708 domain-containing protein</fullName>
    </recommendedName>
</protein>
<evidence type="ECO:0000313" key="3">
    <source>
        <dbReference type="Proteomes" id="UP000738349"/>
    </source>
</evidence>
<proteinExistence type="predicted"/>
<dbReference type="InterPro" id="IPR056125">
    <property type="entry name" value="DUF7708"/>
</dbReference>
<reference evidence="2" key="1">
    <citation type="journal article" date="2021" name="Nat. Commun.">
        <title>Genetic determinants of endophytism in the Arabidopsis root mycobiome.</title>
        <authorList>
            <person name="Mesny F."/>
            <person name="Miyauchi S."/>
            <person name="Thiergart T."/>
            <person name="Pickel B."/>
            <person name="Atanasova L."/>
            <person name="Karlsson M."/>
            <person name="Huettel B."/>
            <person name="Barry K.W."/>
            <person name="Haridas S."/>
            <person name="Chen C."/>
            <person name="Bauer D."/>
            <person name="Andreopoulos W."/>
            <person name="Pangilinan J."/>
            <person name="LaButti K."/>
            <person name="Riley R."/>
            <person name="Lipzen A."/>
            <person name="Clum A."/>
            <person name="Drula E."/>
            <person name="Henrissat B."/>
            <person name="Kohler A."/>
            <person name="Grigoriev I.V."/>
            <person name="Martin F.M."/>
            <person name="Hacquard S."/>
        </authorList>
    </citation>
    <scope>NUCLEOTIDE SEQUENCE</scope>
    <source>
        <strain evidence="2">MPI-CAGE-AT-0147</strain>
    </source>
</reference>
<evidence type="ECO:0000313" key="2">
    <source>
        <dbReference type="EMBL" id="KAH7142221.1"/>
    </source>
</evidence>
<gene>
    <name evidence="2" type="ORF">EDB81DRAFT_948357</name>
</gene>
<sequence>MVDLDDDNADDTANQCFEVETFLNHEATISTLADGLTQVATALPRTGLSLILYPTPRMKRAVAQLYAHIIKFLLRAKSWYEEHWLKHVWHSLSRPVELRFTGLLSDIESLSVAVDNLAAHGSRAEQREMHQKVDFSNTELVTLRGEVRVAQEMIKSLTSLLSSSFVNTDNTISHIQLLGMIQAQPNMPQSDPMITYQYNLSMRNRRVRQKLSPGTFPSYTPALRPWSHAANSSLLVLQCPVGSRNSSKDLAVSIVEVLMTAGVPTLWALDSSADSDTTRLQSTDEVLKYLLKQATVLFLSNKTESAAASLKTQIEQRNDAPDLALLLGACLRNTPVVYIVVDIEAIVLGRGTNNHPK</sequence>
<dbReference type="Pfam" id="PF24809">
    <property type="entry name" value="DUF7708"/>
    <property type="match status" value="1"/>
</dbReference>